<dbReference type="STRING" id="53326.A0A016VVB9"/>
<proteinExistence type="predicted"/>
<dbReference type="PANTHER" id="PTHR21513:SF19">
    <property type="entry name" value="MAJOR SPERM PROTEIN"/>
    <property type="match status" value="1"/>
</dbReference>
<reference evidence="2" key="1">
    <citation type="journal article" date="2015" name="Nat. Genet.">
        <title>The genome and transcriptome of the zoonotic hookworm Ancylostoma ceylanicum identify infection-specific gene families.</title>
        <authorList>
            <person name="Schwarz E.M."/>
            <person name="Hu Y."/>
            <person name="Antoshechkin I."/>
            <person name="Miller M.M."/>
            <person name="Sternberg P.W."/>
            <person name="Aroian R.V."/>
        </authorList>
    </citation>
    <scope>NUCLEOTIDE SEQUENCE</scope>
    <source>
        <strain evidence="2">HY135</strain>
    </source>
</reference>
<dbReference type="AlphaFoldDB" id="A0A016VVB9"/>
<dbReference type="EMBL" id="JARK01001340">
    <property type="protein sequence ID" value="EYC31524.1"/>
    <property type="molecule type" value="Genomic_DNA"/>
</dbReference>
<organism evidence="1 2">
    <name type="scientific">Ancylostoma ceylanicum</name>
    <dbReference type="NCBI Taxonomy" id="53326"/>
    <lineage>
        <taxon>Eukaryota</taxon>
        <taxon>Metazoa</taxon>
        <taxon>Ecdysozoa</taxon>
        <taxon>Nematoda</taxon>
        <taxon>Chromadorea</taxon>
        <taxon>Rhabditida</taxon>
        <taxon>Rhabditina</taxon>
        <taxon>Rhabditomorpha</taxon>
        <taxon>Strongyloidea</taxon>
        <taxon>Ancylostomatidae</taxon>
        <taxon>Ancylostomatinae</taxon>
        <taxon>Ancylostoma</taxon>
    </lineage>
</organism>
<dbReference type="PANTHER" id="PTHR21513">
    <property type="entry name" value="MAJOR SPERM PROTEIN"/>
    <property type="match status" value="1"/>
</dbReference>
<dbReference type="InterPro" id="IPR008962">
    <property type="entry name" value="PapD-like_sf"/>
</dbReference>
<dbReference type="OrthoDB" id="338970at2759"/>
<accession>A0A016VVB9</accession>
<name>A0A016VVB9_9BILA</name>
<evidence type="ECO:0000313" key="2">
    <source>
        <dbReference type="Proteomes" id="UP000024635"/>
    </source>
</evidence>
<comment type="caution">
    <text evidence="1">The sequence shown here is derived from an EMBL/GenBank/DDBJ whole genome shotgun (WGS) entry which is preliminary data.</text>
</comment>
<dbReference type="Proteomes" id="UP000024635">
    <property type="component" value="Unassembled WGS sequence"/>
</dbReference>
<protein>
    <recommendedName>
        <fullName evidence="3">Major sperm protein</fullName>
    </recommendedName>
</protein>
<gene>
    <name evidence="1" type="primary">Acey_s0004.g2200</name>
    <name evidence="1" type="ORF">Y032_0004g2200</name>
</gene>
<sequence length="199" mass="22837">MPIGEGSIPLDTKYGYIHRTLNKYNEQVITPRYCKFQRTQLYKHGTGWVHLHFTFLTSLERSHLTYQVNMSKEKKKEAGAGAPQAPGASVIQAKDEAYLLNRPGEPEFKMTMTPLKVIFICTPEKKPVWSDVRVTNSTKDKQSYKNKEIPEGHRHYFAIYHVKCSEGKTVKEIWTKTVKPDGVKRIAAVFEKPPPSDKK</sequence>
<evidence type="ECO:0008006" key="3">
    <source>
        <dbReference type="Google" id="ProtNLM"/>
    </source>
</evidence>
<dbReference type="SUPFAM" id="SSF49354">
    <property type="entry name" value="PapD-like"/>
    <property type="match status" value="1"/>
</dbReference>
<keyword evidence="2" id="KW-1185">Reference proteome</keyword>
<evidence type="ECO:0000313" key="1">
    <source>
        <dbReference type="EMBL" id="EYC31524.1"/>
    </source>
</evidence>